<feature type="region of interest" description="Disordered" evidence="16">
    <location>
        <begin position="1"/>
        <end position="34"/>
    </location>
</feature>
<dbReference type="GO" id="GO:0046982">
    <property type="term" value="F:protein heterodimerization activity"/>
    <property type="evidence" value="ECO:0007669"/>
    <property type="project" value="InterPro"/>
</dbReference>
<dbReference type="InterPro" id="IPR000558">
    <property type="entry name" value="Histone_H2B"/>
</dbReference>
<dbReference type="InterPro" id="IPR007125">
    <property type="entry name" value="H2A/H2B/H3"/>
</dbReference>
<keyword evidence="8" id="KW-0013">ADP-ribosylation</keyword>
<keyword evidence="6" id="KW-1017">Isopeptide bond</keyword>
<keyword evidence="9" id="KW-0832">Ubl conjugation</keyword>
<protein>
    <recommendedName>
        <fullName evidence="15">Histone H2B</fullName>
    </recommendedName>
</protein>
<feature type="compositionally biased region" description="Pro residues" evidence="16">
    <location>
        <begin position="1"/>
        <end position="10"/>
    </location>
</feature>
<evidence type="ECO:0000256" key="14">
    <source>
        <dbReference type="ARBA" id="ARBA00023278"/>
    </source>
</evidence>
<keyword evidence="5" id="KW-0488">Methylation</keyword>
<dbReference type="PRINTS" id="PR00621">
    <property type="entry name" value="HISTONEH2B"/>
</dbReference>
<evidence type="ECO:0000256" key="11">
    <source>
        <dbReference type="ARBA" id="ARBA00023125"/>
    </source>
</evidence>
<dbReference type="InterPro" id="IPR055333">
    <property type="entry name" value="HISTONE_H2B_site"/>
</dbReference>
<evidence type="ECO:0000256" key="7">
    <source>
        <dbReference type="ARBA" id="ARBA00022553"/>
    </source>
</evidence>
<dbReference type="Gene3D" id="1.10.20.10">
    <property type="entry name" value="Histone, subunit A"/>
    <property type="match status" value="1"/>
</dbReference>
<dbReference type="FunFam" id="1.10.20.10:FF:000003">
    <property type="entry name" value="Histone H2B"/>
    <property type="match status" value="1"/>
</dbReference>
<keyword evidence="11 15" id="KW-0238">DNA-binding</keyword>
<dbReference type="PROSITE" id="PS00357">
    <property type="entry name" value="HISTONE_H2B"/>
    <property type="match status" value="1"/>
</dbReference>
<evidence type="ECO:0000256" key="13">
    <source>
        <dbReference type="ARBA" id="ARBA00023269"/>
    </source>
</evidence>
<evidence type="ECO:0000313" key="18">
    <source>
        <dbReference type="EMBL" id="MXQ84223.1"/>
    </source>
</evidence>
<evidence type="ECO:0000256" key="12">
    <source>
        <dbReference type="ARBA" id="ARBA00023242"/>
    </source>
</evidence>
<dbReference type="Proteomes" id="UP000322234">
    <property type="component" value="Unassembled WGS sequence"/>
</dbReference>
<dbReference type="SUPFAM" id="SSF47113">
    <property type="entry name" value="Histone-fold"/>
    <property type="match status" value="1"/>
</dbReference>
<evidence type="ECO:0000256" key="1">
    <source>
        <dbReference type="ARBA" id="ARBA00004123"/>
    </source>
</evidence>
<dbReference type="AlphaFoldDB" id="A0A6B0R9S3"/>
<name>A0A6B0R9S3_9CETA</name>
<comment type="subcellular location">
    <subcellularLocation>
        <location evidence="2">Chromosome</location>
    </subcellularLocation>
    <subcellularLocation>
        <location evidence="1 15">Nucleus</location>
    </subcellularLocation>
</comment>
<evidence type="ECO:0000259" key="17">
    <source>
        <dbReference type="Pfam" id="PF00125"/>
    </source>
</evidence>
<dbReference type="EMBL" id="VBQZ03000020">
    <property type="protein sequence ID" value="MXQ84223.1"/>
    <property type="molecule type" value="Genomic_DNA"/>
</dbReference>
<evidence type="ECO:0000313" key="19">
    <source>
        <dbReference type="Proteomes" id="UP000322234"/>
    </source>
</evidence>
<dbReference type="GO" id="GO:0005634">
    <property type="term" value="C:nucleus"/>
    <property type="evidence" value="ECO:0007669"/>
    <property type="project" value="UniProtKB-SubCell"/>
</dbReference>
<feature type="domain" description="Core Histone H2A/H2B/H3" evidence="17">
    <location>
        <begin position="20"/>
        <end position="100"/>
    </location>
</feature>
<dbReference type="GO" id="GO:0003677">
    <property type="term" value="F:DNA binding"/>
    <property type="evidence" value="ECO:0007669"/>
    <property type="project" value="UniProtKB-KW"/>
</dbReference>
<keyword evidence="13 15" id="KW-0544">Nucleosome core</keyword>
<dbReference type="SMART" id="SM00427">
    <property type="entry name" value="H2B"/>
    <property type="match status" value="1"/>
</dbReference>
<dbReference type="GO" id="GO:0030527">
    <property type="term" value="F:structural constituent of chromatin"/>
    <property type="evidence" value="ECO:0007669"/>
    <property type="project" value="InterPro"/>
</dbReference>
<evidence type="ECO:0000256" key="10">
    <source>
        <dbReference type="ARBA" id="ARBA00022990"/>
    </source>
</evidence>
<dbReference type="PANTHER" id="PTHR23428">
    <property type="entry name" value="HISTONE H2B"/>
    <property type="match status" value="1"/>
</dbReference>
<gene>
    <name evidence="18" type="ORF">E5288_WYG014251</name>
</gene>
<proteinExistence type="inferred from homology"/>
<evidence type="ECO:0000256" key="9">
    <source>
        <dbReference type="ARBA" id="ARBA00022843"/>
    </source>
</evidence>
<keyword evidence="12 15" id="KW-0539">Nucleus</keyword>
<feature type="compositionally biased region" description="Basic and acidic residues" evidence="16">
    <location>
        <begin position="158"/>
        <end position="186"/>
    </location>
</feature>
<evidence type="ECO:0000256" key="5">
    <source>
        <dbReference type="ARBA" id="ARBA00022481"/>
    </source>
</evidence>
<evidence type="ECO:0000256" key="16">
    <source>
        <dbReference type="SAM" id="MobiDB-lite"/>
    </source>
</evidence>
<accession>A0A6B0R9S3</accession>
<reference evidence="18" key="1">
    <citation type="submission" date="2019-10" db="EMBL/GenBank/DDBJ databases">
        <title>The sequence and de novo assembly of the wild yak genome.</title>
        <authorList>
            <person name="Liu Y."/>
        </authorList>
    </citation>
    <scope>NUCLEOTIDE SEQUENCE [LARGE SCALE GENOMIC DNA]</scope>
    <source>
        <strain evidence="18">WY2019</strain>
    </source>
</reference>
<dbReference type="CDD" id="cd22910">
    <property type="entry name" value="HFD_H2B"/>
    <property type="match status" value="1"/>
</dbReference>
<evidence type="ECO:0000256" key="4">
    <source>
        <dbReference type="ARBA" id="ARBA00022454"/>
    </source>
</evidence>
<comment type="subunit">
    <text evidence="15">The nucleosome is a histone octamer containing two molecules each of H2A, H2B, H3 and H4 assembled in one H3-H4 heterotetramer and two H2A-H2B heterodimers. The octamer wraps approximately 147 bp of DNA.</text>
</comment>
<dbReference type="GO" id="GO:0000786">
    <property type="term" value="C:nucleosome"/>
    <property type="evidence" value="ECO:0007669"/>
    <property type="project" value="UniProtKB-KW"/>
</dbReference>
<comment type="similarity">
    <text evidence="3 15">Belongs to the histone H2B family.</text>
</comment>
<evidence type="ECO:0000256" key="3">
    <source>
        <dbReference type="ARBA" id="ARBA00006846"/>
    </source>
</evidence>
<evidence type="ECO:0000256" key="2">
    <source>
        <dbReference type="ARBA" id="ARBA00004286"/>
    </source>
</evidence>
<organism evidence="18 19">
    <name type="scientific">Bos mutus</name>
    <name type="common">wild yak</name>
    <dbReference type="NCBI Taxonomy" id="72004"/>
    <lineage>
        <taxon>Eukaryota</taxon>
        <taxon>Metazoa</taxon>
        <taxon>Chordata</taxon>
        <taxon>Craniata</taxon>
        <taxon>Vertebrata</taxon>
        <taxon>Euteleostomi</taxon>
        <taxon>Mammalia</taxon>
        <taxon>Eutheria</taxon>
        <taxon>Laurasiatheria</taxon>
        <taxon>Artiodactyla</taxon>
        <taxon>Ruminantia</taxon>
        <taxon>Pecora</taxon>
        <taxon>Bovidae</taxon>
        <taxon>Bovinae</taxon>
        <taxon>Bos</taxon>
    </lineage>
</organism>
<keyword evidence="7" id="KW-0597">Phosphoprotein</keyword>
<comment type="caution">
    <text evidence="18">The sequence shown here is derived from an EMBL/GenBank/DDBJ whole genome shotgun (WGS) entry which is preliminary data.</text>
</comment>
<feature type="region of interest" description="Disordered" evidence="16">
    <location>
        <begin position="126"/>
        <end position="229"/>
    </location>
</feature>
<keyword evidence="10" id="KW-0007">Acetylation</keyword>
<sequence length="229" mass="24737">MPEPAKPAPAPKKGSKKAVTKAQEKDGKKCKHSRKESYSVYVYKMLKQVPPDTGISSKAMGIMNSFVNDIFERIAGEASRLAHYKRSTITSREIQTAMRLLLPGELAKHAVSEGTKAVTKYTSSKVTAATSEACKSTKRSPRNEGGSNFGAENTGTGEGHHTRMRQDRGGRGGDGDRLKADCERSGGAHTQEPLTYRPETFKLSPAKSQGLTPARPLADGSQAGWKVVF</sequence>
<evidence type="ECO:0000256" key="6">
    <source>
        <dbReference type="ARBA" id="ARBA00022499"/>
    </source>
</evidence>
<evidence type="ECO:0000256" key="8">
    <source>
        <dbReference type="ARBA" id="ARBA00022765"/>
    </source>
</evidence>
<dbReference type="Pfam" id="PF00125">
    <property type="entry name" value="Histone"/>
    <property type="match status" value="1"/>
</dbReference>
<keyword evidence="14" id="KW-0379">Hydroxylation</keyword>
<dbReference type="InterPro" id="IPR009072">
    <property type="entry name" value="Histone-fold"/>
</dbReference>
<keyword evidence="19" id="KW-1185">Reference proteome</keyword>
<evidence type="ECO:0000256" key="15">
    <source>
        <dbReference type="RuleBase" id="RU000451"/>
    </source>
</evidence>
<keyword evidence="4 15" id="KW-0158">Chromosome</keyword>